<accession>A0AAN8RWL0</accession>
<dbReference type="PANTHER" id="PTHR22904">
    <property type="entry name" value="TPR REPEAT CONTAINING PROTEIN"/>
    <property type="match status" value="1"/>
</dbReference>
<evidence type="ECO:0000313" key="4">
    <source>
        <dbReference type="Proteomes" id="UP001372834"/>
    </source>
</evidence>
<proteinExistence type="predicted"/>
<dbReference type="Gene3D" id="1.25.40.10">
    <property type="entry name" value="Tetratricopeptide repeat domain"/>
    <property type="match status" value="1"/>
</dbReference>
<comment type="caution">
    <text evidence="3">The sequence shown here is derived from an EMBL/GenBank/DDBJ whole genome shotgun (WGS) entry which is preliminary data.</text>
</comment>
<keyword evidence="2" id="KW-0802">TPR repeat</keyword>
<dbReference type="GO" id="GO:0051879">
    <property type="term" value="F:Hsp90 protein binding"/>
    <property type="evidence" value="ECO:0007669"/>
    <property type="project" value="TreeGrafter"/>
</dbReference>
<evidence type="ECO:0000256" key="2">
    <source>
        <dbReference type="ARBA" id="ARBA00022803"/>
    </source>
</evidence>
<dbReference type="AlphaFoldDB" id="A0AAN8RWL0"/>
<dbReference type="Proteomes" id="UP001372834">
    <property type="component" value="Unassembled WGS sequence"/>
</dbReference>
<dbReference type="SUPFAM" id="SSF48452">
    <property type="entry name" value="TPR-like"/>
    <property type="match status" value="1"/>
</dbReference>
<dbReference type="PANTHER" id="PTHR22904:SF523">
    <property type="entry name" value="STRESS-INDUCED-PHOSPHOPROTEIN 1"/>
    <property type="match status" value="1"/>
</dbReference>
<protein>
    <submittedName>
        <fullName evidence="3">Uncharacterized protein</fullName>
    </submittedName>
</protein>
<reference evidence="3 4" key="1">
    <citation type="submission" date="2023-10" db="EMBL/GenBank/DDBJ databases">
        <title>Genomes of two closely related lineages of the louse Polyplax serrata with different host specificities.</title>
        <authorList>
            <person name="Martinu J."/>
            <person name="Tarabai H."/>
            <person name="Stefka J."/>
            <person name="Hypsa V."/>
        </authorList>
    </citation>
    <scope>NUCLEOTIDE SEQUENCE [LARGE SCALE GENOMIC DNA]</scope>
    <source>
        <strain evidence="3">HR10_N</strain>
    </source>
</reference>
<sequence>MGKYQAALLDAEHAVRIRPHWGKGYQRKGVALLALGLSEEALISFCIFVALEKNPQAVRHDICKVTGLHPPSAARIPVDVYSNIYSDILWLTGRRTRTVRYIFRQGDDDDDDL</sequence>
<evidence type="ECO:0000256" key="1">
    <source>
        <dbReference type="ARBA" id="ARBA00022737"/>
    </source>
</evidence>
<gene>
    <name evidence="3" type="ORF">RUM43_003060</name>
</gene>
<organism evidence="3 4">
    <name type="scientific">Polyplax serrata</name>
    <name type="common">Common mouse louse</name>
    <dbReference type="NCBI Taxonomy" id="468196"/>
    <lineage>
        <taxon>Eukaryota</taxon>
        <taxon>Metazoa</taxon>
        <taxon>Ecdysozoa</taxon>
        <taxon>Arthropoda</taxon>
        <taxon>Hexapoda</taxon>
        <taxon>Insecta</taxon>
        <taxon>Pterygota</taxon>
        <taxon>Neoptera</taxon>
        <taxon>Paraneoptera</taxon>
        <taxon>Psocodea</taxon>
        <taxon>Troctomorpha</taxon>
        <taxon>Phthiraptera</taxon>
        <taxon>Anoplura</taxon>
        <taxon>Polyplacidae</taxon>
        <taxon>Polyplax</taxon>
    </lineage>
</organism>
<dbReference type="InterPro" id="IPR011990">
    <property type="entry name" value="TPR-like_helical_dom_sf"/>
</dbReference>
<name>A0AAN8RWL0_POLSC</name>
<evidence type="ECO:0000313" key="3">
    <source>
        <dbReference type="EMBL" id="KAK6629243.1"/>
    </source>
</evidence>
<keyword evidence="1" id="KW-0677">Repeat</keyword>
<dbReference type="EMBL" id="JAWJWE010000036">
    <property type="protein sequence ID" value="KAK6629243.1"/>
    <property type="molecule type" value="Genomic_DNA"/>
</dbReference>